<evidence type="ECO:0000313" key="7">
    <source>
        <dbReference type="Proteomes" id="UP000324324"/>
    </source>
</evidence>
<dbReference type="GO" id="GO:0007165">
    <property type="term" value="P:signal transduction"/>
    <property type="evidence" value="ECO:0007669"/>
    <property type="project" value="InterPro"/>
</dbReference>
<dbReference type="InterPro" id="IPR036061">
    <property type="entry name" value="CheW-like_dom_sf"/>
</dbReference>
<dbReference type="InterPro" id="IPR039315">
    <property type="entry name" value="CheW"/>
</dbReference>
<sequence length="160" mass="17521">MNLSSKTEGSGEEFLAFTLGREEYGVDILKVQEIRGYEAVTQIANAPAYLKGVINLRGIIVPIVDLRIKFQQQKISYDQYTVVIIVDLNHRTTGIVVDGVSDVLTLTPAQIKPTPQFSGNLDTEYIRGLGSIEDRMLILVDIEKLLATEELAAIEAAAAA</sequence>
<dbReference type="Proteomes" id="UP000324324">
    <property type="component" value="Unassembled WGS sequence"/>
</dbReference>
<dbReference type="GO" id="GO:0006935">
    <property type="term" value="P:chemotaxis"/>
    <property type="evidence" value="ECO:0007669"/>
    <property type="project" value="UniProtKB-KW"/>
</dbReference>
<dbReference type="EMBL" id="VWRN01000043">
    <property type="protein sequence ID" value="KAA6121473.1"/>
    <property type="molecule type" value="Genomic_DNA"/>
</dbReference>
<evidence type="ECO:0000256" key="4">
    <source>
        <dbReference type="ARBA" id="ARBA00022500"/>
    </source>
</evidence>
<dbReference type="InterPro" id="IPR002545">
    <property type="entry name" value="CheW-lke_dom"/>
</dbReference>
<dbReference type="PANTHER" id="PTHR22617">
    <property type="entry name" value="CHEMOTAXIS SENSOR HISTIDINE KINASE-RELATED"/>
    <property type="match status" value="1"/>
</dbReference>
<proteinExistence type="predicted"/>
<evidence type="ECO:0000256" key="3">
    <source>
        <dbReference type="ARBA" id="ARBA00022490"/>
    </source>
</evidence>
<dbReference type="SUPFAM" id="SSF50341">
    <property type="entry name" value="CheW-like"/>
    <property type="match status" value="1"/>
</dbReference>
<evidence type="ECO:0000259" key="5">
    <source>
        <dbReference type="PROSITE" id="PS50851"/>
    </source>
</evidence>
<dbReference type="AlphaFoldDB" id="A0A5M8ADN3"/>
<dbReference type="SMART" id="SM00260">
    <property type="entry name" value="CheW"/>
    <property type="match status" value="1"/>
</dbReference>
<dbReference type="PROSITE" id="PS50851">
    <property type="entry name" value="CHEW"/>
    <property type="match status" value="1"/>
</dbReference>
<dbReference type="RefSeq" id="WP_149320209.1">
    <property type="nucleotide sequence ID" value="NZ_VWRN01000043.1"/>
</dbReference>
<evidence type="ECO:0000256" key="1">
    <source>
        <dbReference type="ARBA" id="ARBA00004496"/>
    </source>
</evidence>
<protein>
    <recommendedName>
        <fullName evidence="2">Chemotaxis protein CheW</fullName>
    </recommendedName>
</protein>
<keyword evidence="3" id="KW-0963">Cytoplasm</keyword>
<comment type="subcellular location">
    <subcellularLocation>
        <location evidence="1">Cytoplasm</location>
    </subcellularLocation>
</comment>
<organism evidence="6 7">
    <name type="scientific">Cupriavidus cauae</name>
    <dbReference type="NCBI Taxonomy" id="2608999"/>
    <lineage>
        <taxon>Bacteria</taxon>
        <taxon>Pseudomonadati</taxon>
        <taxon>Pseudomonadota</taxon>
        <taxon>Betaproteobacteria</taxon>
        <taxon>Burkholderiales</taxon>
        <taxon>Burkholderiaceae</taxon>
        <taxon>Cupriavidus</taxon>
    </lineage>
</organism>
<keyword evidence="7" id="KW-1185">Reference proteome</keyword>
<dbReference type="PANTHER" id="PTHR22617:SF45">
    <property type="entry name" value="CHEMOTAXIS PROTEIN CHEW"/>
    <property type="match status" value="1"/>
</dbReference>
<comment type="caution">
    <text evidence="6">The sequence shown here is derived from an EMBL/GenBank/DDBJ whole genome shotgun (WGS) entry which is preliminary data.</text>
</comment>
<evidence type="ECO:0000256" key="2">
    <source>
        <dbReference type="ARBA" id="ARBA00021483"/>
    </source>
</evidence>
<dbReference type="GO" id="GO:0005829">
    <property type="term" value="C:cytosol"/>
    <property type="evidence" value="ECO:0007669"/>
    <property type="project" value="TreeGrafter"/>
</dbReference>
<evidence type="ECO:0000313" key="6">
    <source>
        <dbReference type="EMBL" id="KAA6121473.1"/>
    </source>
</evidence>
<accession>A0A5M8ADN3</accession>
<gene>
    <name evidence="6" type="ORF">F1599_15735</name>
</gene>
<reference evidence="6 7" key="1">
    <citation type="submission" date="2019-09" db="EMBL/GenBank/DDBJ databases">
        <title>Isolation of a novel species in the genus Cupriavidus from patients with sepsis using whole genome sequencing.</title>
        <authorList>
            <person name="Kweon O.J."/>
            <person name="Lee M.-K."/>
        </authorList>
    </citation>
    <scope>NUCLEOTIDE SEQUENCE [LARGE SCALE GENOMIC DNA]</scope>
    <source>
        <strain evidence="6 7">MKL-01</strain>
    </source>
</reference>
<name>A0A5M8ADN3_9BURK</name>
<dbReference type="CDD" id="cd00732">
    <property type="entry name" value="CheW"/>
    <property type="match status" value="1"/>
</dbReference>
<dbReference type="Gene3D" id="2.40.50.180">
    <property type="entry name" value="CheA-289, Domain 4"/>
    <property type="match status" value="1"/>
</dbReference>
<keyword evidence="4" id="KW-0145">Chemotaxis</keyword>
<dbReference type="Pfam" id="PF01584">
    <property type="entry name" value="CheW"/>
    <property type="match status" value="1"/>
</dbReference>
<feature type="domain" description="CheW-like" evidence="5">
    <location>
        <begin position="11"/>
        <end position="151"/>
    </location>
</feature>
<dbReference type="FunFam" id="2.40.50.180:FF:000002">
    <property type="entry name" value="Chemotaxis protein CheW"/>
    <property type="match status" value="1"/>
</dbReference>
<dbReference type="Gene3D" id="2.30.30.40">
    <property type="entry name" value="SH3 Domains"/>
    <property type="match status" value="1"/>
</dbReference>